<dbReference type="NCBIfam" id="TIGR01573">
    <property type="entry name" value="cas2"/>
    <property type="match status" value="1"/>
</dbReference>
<evidence type="ECO:0000256" key="3">
    <source>
        <dbReference type="ARBA" id="ARBA00022722"/>
    </source>
</evidence>
<keyword evidence="11" id="KW-1185">Reference proteome</keyword>
<comment type="subunit">
    <text evidence="9">Homodimer, forms a heterotetramer with a Cas1 homodimer.</text>
</comment>
<dbReference type="EMBL" id="FODT01000002">
    <property type="protein sequence ID" value="SEO27255.1"/>
    <property type="molecule type" value="Genomic_DNA"/>
</dbReference>
<dbReference type="RefSeq" id="WP_092681806.1">
    <property type="nucleotide sequence ID" value="NZ_FODT01000002.1"/>
</dbReference>
<keyword evidence="7 9" id="KW-0460">Magnesium</keyword>
<evidence type="ECO:0000313" key="11">
    <source>
        <dbReference type="Proteomes" id="UP000199615"/>
    </source>
</evidence>
<name>A0A1H8NCC6_9BRAD</name>
<evidence type="ECO:0000256" key="4">
    <source>
        <dbReference type="ARBA" id="ARBA00022723"/>
    </source>
</evidence>
<keyword evidence="8 9" id="KW-0051">Antiviral defense</keyword>
<accession>A0A1H8NCC6</accession>
<dbReference type="GO" id="GO:0016787">
    <property type="term" value="F:hydrolase activity"/>
    <property type="evidence" value="ECO:0007669"/>
    <property type="project" value="UniProtKB-KW"/>
</dbReference>
<evidence type="ECO:0000256" key="8">
    <source>
        <dbReference type="ARBA" id="ARBA00023118"/>
    </source>
</evidence>
<dbReference type="Pfam" id="PF09827">
    <property type="entry name" value="CRISPR_Cas2"/>
    <property type="match status" value="1"/>
</dbReference>
<evidence type="ECO:0000256" key="2">
    <source>
        <dbReference type="ARBA" id="ARBA00009959"/>
    </source>
</evidence>
<evidence type="ECO:0000256" key="9">
    <source>
        <dbReference type="HAMAP-Rule" id="MF_01471"/>
    </source>
</evidence>
<dbReference type="Proteomes" id="UP000199615">
    <property type="component" value="Unassembled WGS sequence"/>
</dbReference>
<keyword evidence="3 9" id="KW-0540">Nuclease</keyword>
<evidence type="ECO:0000256" key="1">
    <source>
        <dbReference type="ARBA" id="ARBA00001946"/>
    </source>
</evidence>
<keyword evidence="6 9" id="KW-0378">Hydrolase</keyword>
<protein>
    <recommendedName>
        <fullName evidence="9">CRISPR-associated endoribonuclease Cas2</fullName>
        <ecNumber evidence="9">3.1.-.-</ecNumber>
    </recommendedName>
</protein>
<dbReference type="HAMAP" id="MF_01471">
    <property type="entry name" value="Cas2"/>
    <property type="match status" value="1"/>
</dbReference>
<comment type="similarity">
    <text evidence="2 9">Belongs to the CRISPR-associated endoribonuclease Cas2 protein family.</text>
</comment>
<sequence>MKSEEVRFVWMFVFFDLPVGTKSDRRNATRFRKFLKDDGFMMLQWSVYSRVCRGDDAAEKHGQRVTKNLPPRGSVRTLQVTDRQYARMRLLLGEATFNEKKAPQQLVLL</sequence>
<dbReference type="SUPFAM" id="SSF143430">
    <property type="entry name" value="TTP0101/SSO1404-like"/>
    <property type="match status" value="1"/>
</dbReference>
<comment type="function">
    <text evidence="9">CRISPR (clustered regularly interspaced short palindromic repeat), is an adaptive immune system that provides protection against mobile genetic elements (viruses, transposable elements and conjugative plasmids). CRISPR clusters contain sequences complementary to antecedent mobile elements and target invading nucleic acids. CRISPR clusters are transcribed and processed into CRISPR RNA (crRNA). Functions as a ssRNA-specific endoribonuclease. Involved in the integration of spacer DNA into the CRISPR cassette.</text>
</comment>
<dbReference type="InterPro" id="IPR021127">
    <property type="entry name" value="CRISPR_associated_Cas2"/>
</dbReference>
<keyword evidence="4 9" id="KW-0479">Metal-binding</keyword>
<organism evidence="10 11">
    <name type="scientific">Rhodopseudomonas pseudopalustris</name>
    <dbReference type="NCBI Taxonomy" id="1513892"/>
    <lineage>
        <taxon>Bacteria</taxon>
        <taxon>Pseudomonadati</taxon>
        <taxon>Pseudomonadota</taxon>
        <taxon>Alphaproteobacteria</taxon>
        <taxon>Hyphomicrobiales</taxon>
        <taxon>Nitrobacteraceae</taxon>
        <taxon>Rhodopseudomonas</taxon>
    </lineage>
</organism>
<gene>
    <name evidence="9" type="primary">cas2</name>
    <name evidence="10" type="ORF">SAMN05444123_10234</name>
</gene>
<dbReference type="GO" id="GO:0043571">
    <property type="term" value="P:maintenance of CRISPR repeat elements"/>
    <property type="evidence" value="ECO:0007669"/>
    <property type="project" value="UniProtKB-UniRule"/>
</dbReference>
<dbReference type="InterPro" id="IPR019199">
    <property type="entry name" value="Virulence_VapD/CRISPR_Cas2"/>
</dbReference>
<dbReference type="AlphaFoldDB" id="A0A1H8NCC6"/>
<evidence type="ECO:0000256" key="6">
    <source>
        <dbReference type="ARBA" id="ARBA00022801"/>
    </source>
</evidence>
<reference evidence="11" key="1">
    <citation type="submission" date="2016-10" db="EMBL/GenBank/DDBJ databases">
        <authorList>
            <person name="Varghese N."/>
            <person name="Submissions S."/>
        </authorList>
    </citation>
    <scope>NUCLEOTIDE SEQUENCE [LARGE SCALE GENOMIC DNA]</scope>
    <source>
        <strain evidence="11">DSM 123</strain>
    </source>
</reference>
<comment type="cofactor">
    <cofactor evidence="1 9">
        <name>Mg(2+)</name>
        <dbReference type="ChEBI" id="CHEBI:18420"/>
    </cofactor>
</comment>
<dbReference type="GO" id="GO:0051607">
    <property type="term" value="P:defense response to virus"/>
    <property type="evidence" value="ECO:0007669"/>
    <property type="project" value="UniProtKB-UniRule"/>
</dbReference>
<dbReference type="GO" id="GO:0046872">
    <property type="term" value="F:metal ion binding"/>
    <property type="evidence" value="ECO:0007669"/>
    <property type="project" value="UniProtKB-UniRule"/>
</dbReference>
<evidence type="ECO:0000256" key="5">
    <source>
        <dbReference type="ARBA" id="ARBA00022759"/>
    </source>
</evidence>
<keyword evidence="5 9" id="KW-0255">Endonuclease</keyword>
<feature type="binding site" evidence="9">
    <location>
        <position position="16"/>
    </location>
    <ligand>
        <name>Mg(2+)</name>
        <dbReference type="ChEBI" id="CHEBI:18420"/>
        <note>catalytic</note>
    </ligand>
</feature>
<dbReference type="GO" id="GO:0004521">
    <property type="term" value="F:RNA endonuclease activity"/>
    <property type="evidence" value="ECO:0007669"/>
    <property type="project" value="InterPro"/>
</dbReference>
<proteinExistence type="inferred from homology"/>
<evidence type="ECO:0000256" key="7">
    <source>
        <dbReference type="ARBA" id="ARBA00022842"/>
    </source>
</evidence>
<dbReference type="OrthoDB" id="9791737at2"/>
<evidence type="ECO:0000313" key="10">
    <source>
        <dbReference type="EMBL" id="SEO27255.1"/>
    </source>
</evidence>
<dbReference type="EC" id="3.1.-.-" evidence="9"/>